<comment type="caution">
    <text evidence="1">The sequence shown here is derived from an EMBL/GenBank/DDBJ whole genome shotgun (WGS) entry which is preliminary data.</text>
</comment>
<reference evidence="1 2" key="2">
    <citation type="journal article" date="2022" name="Mol. Ecol. Resour.">
        <title>The genomes of chicory, endive, great burdock and yacon provide insights into Asteraceae paleo-polyploidization history and plant inulin production.</title>
        <authorList>
            <person name="Fan W."/>
            <person name="Wang S."/>
            <person name="Wang H."/>
            <person name="Wang A."/>
            <person name="Jiang F."/>
            <person name="Liu H."/>
            <person name="Zhao H."/>
            <person name="Xu D."/>
            <person name="Zhang Y."/>
        </authorList>
    </citation>
    <scope>NUCLEOTIDE SEQUENCE [LARGE SCALE GENOMIC DNA]</scope>
    <source>
        <strain evidence="2">cv. Punajuju</strain>
        <tissue evidence="1">Leaves</tissue>
    </source>
</reference>
<evidence type="ECO:0000313" key="1">
    <source>
        <dbReference type="EMBL" id="KAI3740550.1"/>
    </source>
</evidence>
<organism evidence="1 2">
    <name type="scientific">Cichorium intybus</name>
    <name type="common">Chicory</name>
    <dbReference type="NCBI Taxonomy" id="13427"/>
    <lineage>
        <taxon>Eukaryota</taxon>
        <taxon>Viridiplantae</taxon>
        <taxon>Streptophyta</taxon>
        <taxon>Embryophyta</taxon>
        <taxon>Tracheophyta</taxon>
        <taxon>Spermatophyta</taxon>
        <taxon>Magnoliopsida</taxon>
        <taxon>eudicotyledons</taxon>
        <taxon>Gunneridae</taxon>
        <taxon>Pentapetalae</taxon>
        <taxon>asterids</taxon>
        <taxon>campanulids</taxon>
        <taxon>Asterales</taxon>
        <taxon>Asteraceae</taxon>
        <taxon>Cichorioideae</taxon>
        <taxon>Cichorieae</taxon>
        <taxon>Cichoriinae</taxon>
        <taxon>Cichorium</taxon>
    </lineage>
</organism>
<name>A0ACB9D206_CICIN</name>
<protein>
    <submittedName>
        <fullName evidence="1">Uncharacterized protein</fullName>
    </submittedName>
</protein>
<dbReference type="Proteomes" id="UP001055811">
    <property type="component" value="Linkage Group LG05"/>
</dbReference>
<dbReference type="EMBL" id="CM042013">
    <property type="protein sequence ID" value="KAI3740550.1"/>
    <property type="molecule type" value="Genomic_DNA"/>
</dbReference>
<proteinExistence type="predicted"/>
<evidence type="ECO:0000313" key="2">
    <source>
        <dbReference type="Proteomes" id="UP001055811"/>
    </source>
</evidence>
<keyword evidence="2" id="KW-1185">Reference proteome</keyword>
<accession>A0ACB9D206</accession>
<gene>
    <name evidence="1" type="ORF">L2E82_31018</name>
</gene>
<sequence>MLPPPSEMDVDATATATIRNRRRLHWNLRNGRNRSSPSLLSLFVCLFSGGRWPAIGGRRFCISVSFFRPWWLLVSLSLCVFGIFRAVIGGNSQAMSIFSGHGGCRSQ</sequence>
<reference evidence="2" key="1">
    <citation type="journal article" date="2022" name="Mol. Ecol. Resour.">
        <title>The genomes of chicory, endive, great burdock and yacon provide insights into Asteraceae palaeo-polyploidization history and plant inulin production.</title>
        <authorList>
            <person name="Fan W."/>
            <person name="Wang S."/>
            <person name="Wang H."/>
            <person name="Wang A."/>
            <person name="Jiang F."/>
            <person name="Liu H."/>
            <person name="Zhao H."/>
            <person name="Xu D."/>
            <person name="Zhang Y."/>
        </authorList>
    </citation>
    <scope>NUCLEOTIDE SEQUENCE [LARGE SCALE GENOMIC DNA]</scope>
    <source>
        <strain evidence="2">cv. Punajuju</strain>
    </source>
</reference>